<sequence>MNGRFVLVYRRGASPIKVLNDACGLRSVFYSDLHSIKISSHPNLLAERIGSERNGLAKYLSIYTGYHPPANTTPWYNIFQLIPNHYLDTSSKALKRFFPREELIQRLPTESSRNEIAEHLANQVNLLKDENLLCSITAGIDSRVTLSATKKHSRNIHYFTYFGGTGEAEKILSTDRKVVSDIVDNLQLNHTFFRLRIEEDLDIQAVLEKQMSESHLIHNKSVATEFIKRFRGKNYLHLRSNLLEITRHFYRNVYRLKNKYLSLIVYPI</sequence>
<dbReference type="EMBL" id="FWZT01000012">
    <property type="protein sequence ID" value="SMF39400.1"/>
    <property type="molecule type" value="Genomic_DNA"/>
</dbReference>
<dbReference type="Gene3D" id="3.40.50.620">
    <property type="entry name" value="HUPs"/>
    <property type="match status" value="1"/>
</dbReference>
<dbReference type="Proteomes" id="UP000192907">
    <property type="component" value="Unassembled WGS sequence"/>
</dbReference>
<dbReference type="AlphaFoldDB" id="A0A1Y6C365"/>
<organism evidence="1 2">
    <name type="scientific">Pseudobacteriovorax antillogorgiicola</name>
    <dbReference type="NCBI Taxonomy" id="1513793"/>
    <lineage>
        <taxon>Bacteria</taxon>
        <taxon>Pseudomonadati</taxon>
        <taxon>Bdellovibrionota</taxon>
        <taxon>Oligoflexia</taxon>
        <taxon>Oligoflexales</taxon>
        <taxon>Pseudobacteriovoracaceae</taxon>
        <taxon>Pseudobacteriovorax</taxon>
    </lineage>
</organism>
<name>A0A1Y6C365_9BACT</name>
<proteinExistence type="predicted"/>
<keyword evidence="2" id="KW-1185">Reference proteome</keyword>
<evidence type="ECO:0000313" key="2">
    <source>
        <dbReference type="Proteomes" id="UP000192907"/>
    </source>
</evidence>
<dbReference type="OrthoDB" id="8335492at2"/>
<dbReference type="InterPro" id="IPR014729">
    <property type="entry name" value="Rossmann-like_a/b/a_fold"/>
</dbReference>
<evidence type="ECO:0000313" key="1">
    <source>
        <dbReference type="EMBL" id="SMF39400.1"/>
    </source>
</evidence>
<protein>
    <recommendedName>
        <fullName evidence="3">Asparagine synthase</fullName>
    </recommendedName>
</protein>
<dbReference type="SUPFAM" id="SSF52402">
    <property type="entry name" value="Adenine nucleotide alpha hydrolases-like"/>
    <property type="match status" value="1"/>
</dbReference>
<dbReference type="STRING" id="1513793.SAMN06296036_1122"/>
<dbReference type="RefSeq" id="WP_132320294.1">
    <property type="nucleotide sequence ID" value="NZ_FWZT01000012.1"/>
</dbReference>
<reference evidence="2" key="1">
    <citation type="submission" date="2017-04" db="EMBL/GenBank/DDBJ databases">
        <authorList>
            <person name="Varghese N."/>
            <person name="Submissions S."/>
        </authorList>
    </citation>
    <scope>NUCLEOTIDE SEQUENCE [LARGE SCALE GENOMIC DNA]</scope>
    <source>
        <strain evidence="2">RKEM611</strain>
    </source>
</reference>
<accession>A0A1Y6C365</accession>
<gene>
    <name evidence="1" type="ORF">SAMN06296036_1122</name>
</gene>
<evidence type="ECO:0008006" key="3">
    <source>
        <dbReference type="Google" id="ProtNLM"/>
    </source>
</evidence>